<name>A0ABR2VDI9_9PEZI</name>
<dbReference type="Proteomes" id="UP001408356">
    <property type="component" value="Unassembled WGS sequence"/>
</dbReference>
<evidence type="ECO:0000256" key="5">
    <source>
        <dbReference type="SAM" id="MobiDB-lite"/>
    </source>
</evidence>
<reference evidence="6 7" key="1">
    <citation type="journal article" date="2024" name="J. Plant Pathol.">
        <title>Sequence and assembly of the genome of Seiridium unicorne, isolate CBS 538.82, causal agent of cypress canker disease.</title>
        <authorList>
            <person name="Scali E."/>
            <person name="Rocca G.D."/>
            <person name="Danti R."/>
            <person name="Garbelotto M."/>
            <person name="Barberini S."/>
            <person name="Baroncelli R."/>
            <person name="Emiliani G."/>
        </authorList>
    </citation>
    <scope>NUCLEOTIDE SEQUENCE [LARGE SCALE GENOMIC DNA]</scope>
    <source>
        <strain evidence="6 7">BM-138-508</strain>
    </source>
</reference>
<protein>
    <submittedName>
        <fullName evidence="6">Steroid monooxygenase protein</fullName>
    </submittedName>
</protein>
<dbReference type="InterPro" id="IPR051209">
    <property type="entry name" value="FAD-bind_Monooxygenase_sf"/>
</dbReference>
<keyword evidence="4" id="KW-0560">Oxidoreductase</keyword>
<evidence type="ECO:0000313" key="7">
    <source>
        <dbReference type="Proteomes" id="UP001408356"/>
    </source>
</evidence>
<dbReference type="InterPro" id="IPR036188">
    <property type="entry name" value="FAD/NAD-bd_sf"/>
</dbReference>
<dbReference type="Gene3D" id="3.50.50.60">
    <property type="entry name" value="FAD/NAD(P)-binding domain"/>
    <property type="match status" value="2"/>
</dbReference>
<dbReference type="InterPro" id="IPR020946">
    <property type="entry name" value="Flavin_mOase-like"/>
</dbReference>
<evidence type="ECO:0000313" key="6">
    <source>
        <dbReference type="EMBL" id="KAK9424559.1"/>
    </source>
</evidence>
<gene>
    <name evidence="6" type="ORF">SUNI508_03435</name>
</gene>
<keyword evidence="7" id="KW-1185">Reference proteome</keyword>
<organism evidence="6 7">
    <name type="scientific">Seiridium unicorne</name>
    <dbReference type="NCBI Taxonomy" id="138068"/>
    <lineage>
        <taxon>Eukaryota</taxon>
        <taxon>Fungi</taxon>
        <taxon>Dikarya</taxon>
        <taxon>Ascomycota</taxon>
        <taxon>Pezizomycotina</taxon>
        <taxon>Sordariomycetes</taxon>
        <taxon>Xylariomycetidae</taxon>
        <taxon>Amphisphaeriales</taxon>
        <taxon>Sporocadaceae</taxon>
        <taxon>Seiridium</taxon>
    </lineage>
</organism>
<evidence type="ECO:0000256" key="3">
    <source>
        <dbReference type="ARBA" id="ARBA00022827"/>
    </source>
</evidence>
<dbReference type="EMBL" id="JARVKF010000035">
    <property type="protein sequence ID" value="KAK9424559.1"/>
    <property type="molecule type" value="Genomic_DNA"/>
</dbReference>
<dbReference type="GO" id="GO:0004497">
    <property type="term" value="F:monooxygenase activity"/>
    <property type="evidence" value="ECO:0007669"/>
    <property type="project" value="UniProtKB-KW"/>
</dbReference>
<evidence type="ECO:0000256" key="1">
    <source>
        <dbReference type="ARBA" id="ARBA00010139"/>
    </source>
</evidence>
<keyword evidence="3" id="KW-0274">FAD</keyword>
<dbReference type="SUPFAM" id="SSF51905">
    <property type="entry name" value="FAD/NAD(P)-binding domain"/>
    <property type="match status" value="1"/>
</dbReference>
<keyword evidence="6" id="KW-0503">Monooxygenase</keyword>
<comment type="similarity">
    <text evidence="1">Belongs to the FAD-binding monooxygenase family.</text>
</comment>
<dbReference type="PANTHER" id="PTHR42877">
    <property type="entry name" value="L-ORNITHINE N(5)-MONOOXYGENASE-RELATED"/>
    <property type="match status" value="1"/>
</dbReference>
<sequence length="578" mass="65144">MGINGDMSTSMAINQPTAGSDAPKPSSYAVLEQAMGIARPVRIVTIGAGASGLNVARNVSKYMKNVSLQIYEKNEAVGGTWLENQYPGCACDIPSHNYQYSWEPNPRWTSYYSPQPEILAYFQKAAEKHDLLKYVQFRTQVVDARWDELEGVWRLQIENLETGEVFDDYGHYFINASGYLNNWKWPNIDGLNSFGGELLHSAAWKPETNLDGKRVAVIGYGSSGIQVVTAIQPKVRSLTTFIRGPTWITAGFGSKYAAPGGLNFDFPAEQKEKFSDDPDEYLAYRKGVEHELSCRFKMLHKDTPEQQAAVKFSTEDMTRRLGKDNPLLETIIPDFAVGCRRPSPGNGYLEALRQPNVNVVTGKEISRIEPNGLVLETGELVEVDVIICATGFDLSYKPRFPIVGRNGTTLEDAWKDRPTAYLSLAAADMPNYFMFLGPNAPVGHGSAIPIIEHLTKYMLEMVHKAQVQRYKSFTPSAQAIAEFLEHADAFLPRMAWASKCRSWFKNGKETGPVGLYPGSRLHWFHMLKDIRYEDWEWKSLDSNRWAFSGNGFSVMEGEGRDLTWYFDKPDQEYDELVY</sequence>
<keyword evidence="2" id="KW-0285">Flavoprotein</keyword>
<evidence type="ECO:0000256" key="4">
    <source>
        <dbReference type="ARBA" id="ARBA00023002"/>
    </source>
</evidence>
<comment type="caution">
    <text evidence="6">The sequence shown here is derived from an EMBL/GenBank/DDBJ whole genome shotgun (WGS) entry which is preliminary data.</text>
</comment>
<evidence type="ECO:0000256" key="2">
    <source>
        <dbReference type="ARBA" id="ARBA00022630"/>
    </source>
</evidence>
<feature type="compositionally biased region" description="Polar residues" evidence="5">
    <location>
        <begin position="1"/>
        <end position="18"/>
    </location>
</feature>
<dbReference type="PANTHER" id="PTHR42877:SF12">
    <property type="entry name" value="MONOOXYGENASE"/>
    <property type="match status" value="1"/>
</dbReference>
<dbReference type="Pfam" id="PF00743">
    <property type="entry name" value="FMO-like"/>
    <property type="match status" value="1"/>
</dbReference>
<proteinExistence type="inferred from homology"/>
<accession>A0ABR2VDI9</accession>
<feature type="region of interest" description="Disordered" evidence="5">
    <location>
        <begin position="1"/>
        <end position="25"/>
    </location>
</feature>